<keyword evidence="3" id="KW-1185">Reference proteome</keyword>
<dbReference type="EMBL" id="LXJU01000027">
    <property type="protein sequence ID" value="OGE48666.1"/>
    <property type="molecule type" value="Genomic_DNA"/>
</dbReference>
<comment type="caution">
    <text evidence="2">The sequence shown here is derived from an EMBL/GenBank/DDBJ whole genome shotgun (WGS) entry which is preliminary data.</text>
</comment>
<protein>
    <submittedName>
        <fullName evidence="2">Uncharacterized protein</fullName>
    </submittedName>
</protein>
<feature type="region of interest" description="Disordered" evidence="1">
    <location>
        <begin position="234"/>
        <end position="265"/>
    </location>
</feature>
<name>A0A1F5L6J1_PENAI</name>
<dbReference type="OrthoDB" id="4355879at2759"/>
<dbReference type="RefSeq" id="XP_022484121.1">
    <property type="nucleotide sequence ID" value="XM_022636133.1"/>
</dbReference>
<organism evidence="2 3">
    <name type="scientific">Penicillium arizonense</name>
    <dbReference type="NCBI Taxonomy" id="1835702"/>
    <lineage>
        <taxon>Eukaryota</taxon>
        <taxon>Fungi</taxon>
        <taxon>Dikarya</taxon>
        <taxon>Ascomycota</taxon>
        <taxon>Pezizomycotina</taxon>
        <taxon>Eurotiomycetes</taxon>
        <taxon>Eurotiomycetidae</taxon>
        <taxon>Eurotiales</taxon>
        <taxon>Aspergillaceae</taxon>
        <taxon>Penicillium</taxon>
    </lineage>
</organism>
<evidence type="ECO:0000313" key="2">
    <source>
        <dbReference type="EMBL" id="OGE48666.1"/>
    </source>
</evidence>
<dbReference type="AlphaFoldDB" id="A0A1F5L6J1"/>
<accession>A0A1F5L6J1</accession>
<sequence length="265" mass="29251">MSSFTKAGLQTLATTYEGGPAQQSDEHGAFEYLLGNGPTQPAMAVIKWDITMMLCNLIMVVDPGTPNALLLRVILTPEFAWFGVHWAGAEQSVPLESYLENLISIMDNRPLIAEAIQHKHLGFNGPWEALVAALAEHFNVNANSLADHGEASENNTVDADVTMEEASDHGSDAMVSCPSFPKEMEIDTVEIRPARATARQQPLAKTQPIDTMHPARRATLNHPFDYVPPRLNHPFDYGPPRGTHIESSPSPDYEVPPRRNGRMYR</sequence>
<evidence type="ECO:0000313" key="3">
    <source>
        <dbReference type="Proteomes" id="UP000177622"/>
    </source>
</evidence>
<proteinExistence type="predicted"/>
<dbReference type="Proteomes" id="UP000177622">
    <property type="component" value="Unassembled WGS sequence"/>
</dbReference>
<reference evidence="2 3" key="1">
    <citation type="journal article" date="2016" name="Sci. Rep.">
        <title>Penicillium arizonense, a new, genome sequenced fungal species, reveals a high chemical diversity in secreted metabolites.</title>
        <authorList>
            <person name="Grijseels S."/>
            <person name="Nielsen J.C."/>
            <person name="Randelovic M."/>
            <person name="Nielsen J."/>
            <person name="Nielsen K.F."/>
            <person name="Workman M."/>
            <person name="Frisvad J.C."/>
        </authorList>
    </citation>
    <scope>NUCLEOTIDE SEQUENCE [LARGE SCALE GENOMIC DNA]</scope>
    <source>
        <strain evidence="2 3">CBS 141311</strain>
    </source>
</reference>
<gene>
    <name evidence="2" type="ORF">PENARI_c027G10934</name>
</gene>
<dbReference type="GeneID" id="34580867"/>
<evidence type="ECO:0000256" key="1">
    <source>
        <dbReference type="SAM" id="MobiDB-lite"/>
    </source>
</evidence>